<dbReference type="Proteomes" id="UP001144978">
    <property type="component" value="Unassembled WGS sequence"/>
</dbReference>
<accession>A0ACC1N4A2</accession>
<name>A0ACC1N4A2_9APHY</name>
<comment type="caution">
    <text evidence="1">The sequence shown here is derived from an EMBL/GenBank/DDBJ whole genome shotgun (WGS) entry which is preliminary data.</text>
</comment>
<dbReference type="EMBL" id="JANSHE010004872">
    <property type="protein sequence ID" value="KAJ2974120.1"/>
    <property type="molecule type" value="Genomic_DNA"/>
</dbReference>
<evidence type="ECO:0000313" key="1">
    <source>
        <dbReference type="EMBL" id="KAJ2974120.1"/>
    </source>
</evidence>
<sequence length="77" mass="8465">MSLNWSCQFVFPHALSLLLRSLSSAVRPNPRWSYVKTVMPREAYTPCAHSYRATCSAKPCTNSSTARAGLAAAYVLV</sequence>
<protein>
    <submittedName>
        <fullName evidence="1">Uncharacterized protein</fullName>
    </submittedName>
</protein>
<evidence type="ECO:0000313" key="2">
    <source>
        <dbReference type="Proteomes" id="UP001144978"/>
    </source>
</evidence>
<proteinExistence type="predicted"/>
<organism evidence="1 2">
    <name type="scientific">Trametes sanguinea</name>
    <dbReference type="NCBI Taxonomy" id="158606"/>
    <lineage>
        <taxon>Eukaryota</taxon>
        <taxon>Fungi</taxon>
        <taxon>Dikarya</taxon>
        <taxon>Basidiomycota</taxon>
        <taxon>Agaricomycotina</taxon>
        <taxon>Agaricomycetes</taxon>
        <taxon>Polyporales</taxon>
        <taxon>Polyporaceae</taxon>
        <taxon>Trametes</taxon>
    </lineage>
</organism>
<reference evidence="1" key="1">
    <citation type="submission" date="2022-08" db="EMBL/GenBank/DDBJ databases">
        <title>Genome Sequence of Pycnoporus sanguineus.</title>
        <authorList>
            <person name="Buettner E."/>
        </authorList>
    </citation>
    <scope>NUCLEOTIDE SEQUENCE</scope>
    <source>
        <strain evidence="1">CG-C14</strain>
    </source>
</reference>
<gene>
    <name evidence="1" type="ORF">NUW54_g11942</name>
</gene>
<keyword evidence="2" id="KW-1185">Reference proteome</keyword>